<accession>A0A917NHX2</accession>
<reference evidence="8 9" key="2">
    <citation type="journal article" date="2014" name="Int. J. Syst. Evol. Microbiol.">
        <title>Complete genome sequence of Corynebacterium casei LMG S-19264T (=DSM 44701T), isolated from a smear-ripened cheese.</title>
        <authorList>
            <consortium name="US DOE Joint Genome Institute (JGI-PGF)"/>
            <person name="Walter F."/>
            <person name="Albersmeier A."/>
            <person name="Kalinowski J."/>
            <person name="Ruckert C."/>
        </authorList>
    </citation>
    <scope>NUCLEOTIDE SEQUENCE [LARGE SCALE GENOMIC DNA]</scope>
    <source>
        <strain evidence="8 9">CGMCC 4.7206</strain>
    </source>
</reference>
<sequence>MRIVLTCLPYYSHLVPIVVPVAHALRRAGHAVCVATAPAMAAELARHGVEHLPLPNVRTLEQLLADPAFRTSPGMPGAEGEDEAQTERARADPGPLTRAFAGPLAGIFARDLIAAAARWRPDVIVRECNEFGGYLAAERLGLPRAVLDIAPYSSAHLPVLRGVLNSQLADLGVAPSDDPWRPNDGLLAAVVPAAWYPEWLRVPSLRSYRPNIPSPQGFSYSAERPLVLAGLGTVAHTVIPEAPRLLAAMVAALGELPCRGLVSVGPALDTWSGPRPENVRLVSFAPQRELLGGAALLLSHGGFGGVHEALQAGTPMVNVPLFADQPDNARRVTDLGLGLHVGPTEATPEALADAVHRVLADDGFRCRAANFARQVRDAPGFDVLAEDIAALV</sequence>
<dbReference type="CDD" id="cd03784">
    <property type="entry name" value="GT1_Gtf-like"/>
    <property type="match status" value="1"/>
</dbReference>
<reference evidence="7" key="5">
    <citation type="submission" date="2023-12" db="EMBL/GenBank/DDBJ databases">
        <authorList>
            <person name="Sun Q."/>
            <person name="Inoue M."/>
        </authorList>
    </citation>
    <scope>NUCLEOTIDE SEQUENCE</scope>
    <source>
        <strain evidence="7">JCM 10664</strain>
    </source>
</reference>
<dbReference type="PROSITE" id="PS00375">
    <property type="entry name" value="UDPGT"/>
    <property type="match status" value="1"/>
</dbReference>
<dbReference type="GO" id="GO:0008194">
    <property type="term" value="F:UDP-glycosyltransferase activity"/>
    <property type="evidence" value="ECO:0007669"/>
    <property type="project" value="InterPro"/>
</dbReference>
<evidence type="ECO:0000256" key="3">
    <source>
        <dbReference type="ARBA" id="ARBA00022679"/>
    </source>
</evidence>
<gene>
    <name evidence="7" type="ORF">GCM10009545_44980</name>
    <name evidence="8" type="ORF">GCM10011581_43970</name>
</gene>
<dbReference type="Proteomes" id="UP001500220">
    <property type="component" value="Unassembled WGS sequence"/>
</dbReference>
<dbReference type="Proteomes" id="UP000597989">
    <property type="component" value="Unassembled WGS sequence"/>
</dbReference>
<dbReference type="PANTHER" id="PTHR48050">
    <property type="entry name" value="STEROL 3-BETA-GLUCOSYLTRANSFERASE"/>
    <property type="match status" value="1"/>
</dbReference>
<feature type="domain" description="Erythromycin biosynthesis protein CIII-like N-terminal" evidence="6">
    <location>
        <begin position="24"/>
        <end position="147"/>
    </location>
</feature>
<reference evidence="8" key="4">
    <citation type="submission" date="2020-09" db="EMBL/GenBank/DDBJ databases">
        <authorList>
            <person name="Sun Q."/>
            <person name="Zhou Y."/>
        </authorList>
    </citation>
    <scope>NUCLEOTIDE SEQUENCE</scope>
    <source>
        <strain evidence="8">CGMCC 4.7206</strain>
    </source>
</reference>
<organism evidence="8 9">
    <name type="scientific">Saccharopolyspora thermophila</name>
    <dbReference type="NCBI Taxonomy" id="89367"/>
    <lineage>
        <taxon>Bacteria</taxon>
        <taxon>Bacillati</taxon>
        <taxon>Actinomycetota</taxon>
        <taxon>Actinomycetes</taxon>
        <taxon>Pseudonocardiales</taxon>
        <taxon>Pseudonocardiaceae</taxon>
        <taxon>Saccharopolyspora</taxon>
    </lineage>
</organism>
<dbReference type="Pfam" id="PF06722">
    <property type="entry name" value="EryCIII-like_C"/>
    <property type="match status" value="1"/>
</dbReference>
<dbReference type="GO" id="GO:0017000">
    <property type="term" value="P:antibiotic biosynthetic process"/>
    <property type="evidence" value="ECO:0007669"/>
    <property type="project" value="UniProtKB-ARBA"/>
</dbReference>
<keyword evidence="2" id="KW-0328">Glycosyltransferase</keyword>
<name>A0A917NHX2_9PSEU</name>
<dbReference type="GO" id="GO:0016758">
    <property type="term" value="F:hexosyltransferase activity"/>
    <property type="evidence" value="ECO:0007669"/>
    <property type="project" value="UniProtKB-ARBA"/>
</dbReference>
<evidence type="ECO:0000259" key="5">
    <source>
        <dbReference type="Pfam" id="PF06722"/>
    </source>
</evidence>
<dbReference type="InterPro" id="IPR048284">
    <property type="entry name" value="EryCIII-like_N"/>
</dbReference>
<dbReference type="AlphaFoldDB" id="A0A917NHX2"/>
<dbReference type="Pfam" id="PF21036">
    <property type="entry name" value="EryCIII-like_N"/>
    <property type="match status" value="1"/>
</dbReference>
<comment type="similarity">
    <text evidence="1">Belongs to the glycosyltransferase 28 family.</text>
</comment>
<evidence type="ECO:0000256" key="4">
    <source>
        <dbReference type="SAM" id="MobiDB-lite"/>
    </source>
</evidence>
<reference evidence="10" key="3">
    <citation type="journal article" date="2019" name="Int. J. Syst. Evol. Microbiol.">
        <title>The Global Catalogue of Microorganisms (GCM) 10K type strain sequencing project: providing services to taxonomists for standard genome sequencing and annotation.</title>
        <authorList>
            <consortium name="The Broad Institute Genomics Platform"/>
            <consortium name="The Broad Institute Genome Sequencing Center for Infectious Disease"/>
            <person name="Wu L."/>
            <person name="Ma J."/>
        </authorList>
    </citation>
    <scope>NUCLEOTIDE SEQUENCE [LARGE SCALE GENOMIC DNA]</scope>
    <source>
        <strain evidence="10">JCM 10664</strain>
    </source>
</reference>
<dbReference type="InterPro" id="IPR050426">
    <property type="entry name" value="Glycosyltransferase_28"/>
</dbReference>
<reference evidence="7" key="1">
    <citation type="journal article" date="2014" name="Int. J. Syst. Evol. Microbiol.">
        <title>Complete genome of a new Firmicutes species belonging to the dominant human colonic microbiota ('Ruminococcus bicirculans') reveals two chromosomes and a selective capacity to utilize plant glucans.</title>
        <authorList>
            <consortium name="NISC Comparative Sequencing Program"/>
            <person name="Wegmann U."/>
            <person name="Louis P."/>
            <person name="Goesmann A."/>
            <person name="Henrissat B."/>
            <person name="Duncan S.H."/>
            <person name="Flint H.J."/>
        </authorList>
    </citation>
    <scope>NUCLEOTIDE SEQUENCE</scope>
    <source>
        <strain evidence="7">JCM 10664</strain>
    </source>
</reference>
<evidence type="ECO:0000313" key="9">
    <source>
        <dbReference type="Proteomes" id="UP000597989"/>
    </source>
</evidence>
<feature type="domain" description="Erythromycin biosynthesis protein CIII-like C-terminal" evidence="5">
    <location>
        <begin position="276"/>
        <end position="382"/>
    </location>
</feature>
<keyword evidence="3 8" id="KW-0808">Transferase</keyword>
<dbReference type="EMBL" id="BMMT01000019">
    <property type="protein sequence ID" value="GGJ01988.1"/>
    <property type="molecule type" value="Genomic_DNA"/>
</dbReference>
<dbReference type="InterPro" id="IPR035595">
    <property type="entry name" value="UDP_glycos_trans_CS"/>
</dbReference>
<evidence type="ECO:0000259" key="6">
    <source>
        <dbReference type="Pfam" id="PF21036"/>
    </source>
</evidence>
<dbReference type="InterPro" id="IPR010610">
    <property type="entry name" value="EryCIII-like_C"/>
</dbReference>
<evidence type="ECO:0000256" key="1">
    <source>
        <dbReference type="ARBA" id="ARBA00006962"/>
    </source>
</evidence>
<evidence type="ECO:0000313" key="7">
    <source>
        <dbReference type="EMBL" id="GAA0537237.1"/>
    </source>
</evidence>
<evidence type="ECO:0000256" key="2">
    <source>
        <dbReference type="ARBA" id="ARBA00022676"/>
    </source>
</evidence>
<dbReference type="InterPro" id="IPR002213">
    <property type="entry name" value="UDP_glucos_trans"/>
</dbReference>
<dbReference type="SUPFAM" id="SSF53756">
    <property type="entry name" value="UDP-Glycosyltransferase/glycogen phosphorylase"/>
    <property type="match status" value="1"/>
</dbReference>
<dbReference type="Gene3D" id="3.40.50.2000">
    <property type="entry name" value="Glycogen Phosphorylase B"/>
    <property type="match status" value="2"/>
</dbReference>
<dbReference type="PANTHER" id="PTHR48050:SF13">
    <property type="entry name" value="STEROL 3-BETA-GLUCOSYLTRANSFERASE UGT80A2"/>
    <property type="match status" value="1"/>
</dbReference>
<protein>
    <submittedName>
        <fullName evidence="8">Glycosyl transferase</fullName>
    </submittedName>
    <submittedName>
        <fullName evidence="7">Glycosyltransferase</fullName>
    </submittedName>
</protein>
<proteinExistence type="inferred from homology"/>
<evidence type="ECO:0000313" key="8">
    <source>
        <dbReference type="EMBL" id="GGJ01988.1"/>
    </source>
</evidence>
<comment type="caution">
    <text evidence="8">The sequence shown here is derived from an EMBL/GenBank/DDBJ whole genome shotgun (WGS) entry which is preliminary data.</text>
</comment>
<dbReference type="EMBL" id="BAAAHC010000020">
    <property type="protein sequence ID" value="GAA0537237.1"/>
    <property type="molecule type" value="Genomic_DNA"/>
</dbReference>
<keyword evidence="10" id="KW-1185">Reference proteome</keyword>
<feature type="region of interest" description="Disordered" evidence="4">
    <location>
        <begin position="69"/>
        <end position="96"/>
    </location>
</feature>
<evidence type="ECO:0000313" key="10">
    <source>
        <dbReference type="Proteomes" id="UP001500220"/>
    </source>
</evidence>